<evidence type="ECO:0000259" key="1">
    <source>
        <dbReference type="Pfam" id="PF13175"/>
    </source>
</evidence>
<dbReference type="Pfam" id="PF13175">
    <property type="entry name" value="AAA_15"/>
    <property type="match status" value="2"/>
</dbReference>
<dbReference type="RefSeq" id="WP_057620347.1">
    <property type="nucleotide sequence ID" value="NZ_CAWMQT010000021.1"/>
</dbReference>
<proteinExistence type="predicted"/>
<sequence length="522" mass="59185">MTHIVKLRLENFKRFRDLEVPLDETRNVILGDNEAGKSSILTAIELVLSGSRSRVESIGIENLMNVDAVNEFLSLDVKSIDKLPKVHAEIHLNEEGNLDLCGVNHLGSGEVNGIRLVCEPDLELGSLIHEVLSLEEKNFPFEFYSIKFSTFAGQPYSGFRKLLRYVTIDSVNINTDYAHSHYIKTMYEASVANSKRVKLQNEYRQQKLNFRDENLKLVNSSLDDYDFSIRSGSKFNLETDLTITQGSIPIENRGKGRQCFIKTEFALRKKEGGKDIDVILLEEPENHLSHTNMNELVNKIERSSGSQIIIATHSSLICSRLDLRKAILINSSSTVPSSLKALTPDTAKFFIKAPNNNILELVLSSKVILVEGDAEYILVESLYESVTGSTLADDGVHVISVGGTSFKRYMELAKNLNIRIAVIRDNDGDFEENCVSNYEDYVTDDIRVFFDENDKRYTFEVCLYQDNQQICDELLSSKRIKKSPLDYMLANKTESAFKLLDKKANKVKVPSYIEKAFEWIKQ</sequence>
<dbReference type="CDD" id="cd01026">
    <property type="entry name" value="TOPRIM_OLD"/>
    <property type="match status" value="1"/>
</dbReference>
<name>A0ABM9QL57_9VIBR</name>
<dbReference type="Pfam" id="PF20469">
    <property type="entry name" value="OLD-like_TOPRIM"/>
    <property type="match status" value="1"/>
</dbReference>
<feature type="domain" description="OLD protein-like TOPRIM" evidence="2">
    <location>
        <begin position="364"/>
        <end position="427"/>
    </location>
</feature>
<dbReference type="SUPFAM" id="SSF52540">
    <property type="entry name" value="P-loop containing nucleoside triphosphate hydrolases"/>
    <property type="match status" value="1"/>
</dbReference>
<feature type="domain" description="Endonuclease GajA/Old nuclease/RecF-like AAA" evidence="1">
    <location>
        <begin position="4"/>
        <end position="71"/>
    </location>
</feature>
<evidence type="ECO:0000313" key="3">
    <source>
        <dbReference type="EMBL" id="CDS94889.1"/>
    </source>
</evidence>
<evidence type="ECO:0000313" key="4">
    <source>
        <dbReference type="Proteomes" id="UP000049077"/>
    </source>
</evidence>
<organism evidence="3 4">
    <name type="scientific">Vibrio crassostreae</name>
    <dbReference type="NCBI Taxonomy" id="246167"/>
    <lineage>
        <taxon>Bacteria</taxon>
        <taxon>Pseudomonadati</taxon>
        <taxon>Pseudomonadota</taxon>
        <taxon>Gammaproteobacteria</taxon>
        <taxon>Vibrionales</taxon>
        <taxon>Vibrionaceae</taxon>
        <taxon>Vibrio</taxon>
    </lineage>
</organism>
<reference evidence="3 4" key="1">
    <citation type="submission" date="2014-06" db="EMBL/GenBank/DDBJ databases">
        <authorList>
            <person name="Le Roux F."/>
        </authorList>
    </citation>
    <scope>NUCLEOTIDE SEQUENCE [LARGE SCALE GENOMIC DNA]</scope>
    <source>
        <strain evidence="3 4">J5-4</strain>
    </source>
</reference>
<dbReference type="PANTHER" id="PTHR43581:SF4">
    <property type="entry name" value="ATP_GTP PHOSPHATASE"/>
    <property type="match status" value="1"/>
</dbReference>
<dbReference type="Gene3D" id="3.40.50.300">
    <property type="entry name" value="P-loop containing nucleotide triphosphate hydrolases"/>
    <property type="match status" value="1"/>
</dbReference>
<dbReference type="InterPro" id="IPR027417">
    <property type="entry name" value="P-loop_NTPase"/>
</dbReference>
<feature type="domain" description="Endonuclease GajA/Old nuclease/RecF-like AAA" evidence="1">
    <location>
        <begin position="199"/>
        <end position="317"/>
    </location>
</feature>
<comment type="caution">
    <text evidence="3">The sequence shown here is derived from an EMBL/GenBank/DDBJ whole genome shotgun (WGS) entry which is preliminary data.</text>
</comment>
<gene>
    <name evidence="3" type="ORF">VCR4J5_1170004</name>
</gene>
<dbReference type="EMBL" id="CCJX01000021">
    <property type="protein sequence ID" value="CDS94889.1"/>
    <property type="molecule type" value="Genomic_DNA"/>
</dbReference>
<dbReference type="Proteomes" id="UP000049077">
    <property type="component" value="Unassembled WGS sequence"/>
</dbReference>
<evidence type="ECO:0000259" key="2">
    <source>
        <dbReference type="Pfam" id="PF20469"/>
    </source>
</evidence>
<protein>
    <recommendedName>
        <fullName evidence="5">ATP-dependent endonuclease of OLD family</fullName>
    </recommendedName>
</protein>
<dbReference type="PANTHER" id="PTHR43581">
    <property type="entry name" value="ATP/GTP PHOSPHATASE"/>
    <property type="match status" value="1"/>
</dbReference>
<dbReference type="InterPro" id="IPR034139">
    <property type="entry name" value="TOPRIM_OLD"/>
</dbReference>
<keyword evidence="4" id="KW-1185">Reference proteome</keyword>
<dbReference type="InterPro" id="IPR051396">
    <property type="entry name" value="Bact_Antivir_Def_Nuclease"/>
</dbReference>
<dbReference type="InterPro" id="IPR041685">
    <property type="entry name" value="AAA_GajA/Old/RecF-like"/>
</dbReference>
<accession>A0ABM9QL57</accession>
<evidence type="ECO:0008006" key="5">
    <source>
        <dbReference type="Google" id="ProtNLM"/>
    </source>
</evidence>